<accession>A0A4S8PRF2</accession>
<organism evidence="3 4">
    <name type="scientific">Rhizobium rosettiformans W3</name>
    <dbReference type="NCBI Taxonomy" id="538378"/>
    <lineage>
        <taxon>Bacteria</taxon>
        <taxon>Pseudomonadati</taxon>
        <taxon>Pseudomonadota</taxon>
        <taxon>Alphaproteobacteria</taxon>
        <taxon>Hyphomicrobiales</taxon>
        <taxon>Rhizobiaceae</taxon>
        <taxon>Rhizobium/Agrobacterium group</taxon>
        <taxon>Rhizobium</taxon>
    </lineage>
</organism>
<protein>
    <recommendedName>
        <fullName evidence="2">Antitoxin</fullName>
    </recommendedName>
</protein>
<evidence type="ECO:0000313" key="4">
    <source>
        <dbReference type="Proteomes" id="UP000307378"/>
    </source>
</evidence>
<comment type="caution">
    <text evidence="3">The sequence shown here is derived from an EMBL/GenBank/DDBJ whole genome shotgun (WGS) entry which is preliminary data.</text>
</comment>
<evidence type="ECO:0000256" key="2">
    <source>
        <dbReference type="RuleBase" id="RU362080"/>
    </source>
</evidence>
<evidence type="ECO:0000256" key="1">
    <source>
        <dbReference type="ARBA" id="ARBA00009981"/>
    </source>
</evidence>
<reference evidence="3 4" key="1">
    <citation type="submission" date="2019-04" db="EMBL/GenBank/DDBJ databases">
        <title>genome sequence of strain W3.</title>
        <authorList>
            <person name="Gao J."/>
            <person name="Sun J."/>
        </authorList>
    </citation>
    <scope>NUCLEOTIDE SEQUENCE [LARGE SCALE GENOMIC DNA]</scope>
    <source>
        <strain evidence="3 4">W3</strain>
    </source>
</reference>
<dbReference type="RefSeq" id="WP_136543318.1">
    <property type="nucleotide sequence ID" value="NZ_STGU01000023.1"/>
</dbReference>
<proteinExistence type="inferred from homology"/>
<gene>
    <name evidence="3" type="ORF">FAA86_22435</name>
</gene>
<dbReference type="NCBIfam" id="TIGR01552">
    <property type="entry name" value="phd_fam"/>
    <property type="match status" value="1"/>
</dbReference>
<dbReference type="AlphaFoldDB" id="A0A4S8PRF2"/>
<dbReference type="InterPro" id="IPR036165">
    <property type="entry name" value="YefM-like_sf"/>
</dbReference>
<dbReference type="EMBL" id="STGU01000023">
    <property type="protein sequence ID" value="THV31069.1"/>
    <property type="molecule type" value="Genomic_DNA"/>
</dbReference>
<dbReference type="SUPFAM" id="SSF143120">
    <property type="entry name" value="YefM-like"/>
    <property type="match status" value="1"/>
</dbReference>
<name>A0A4S8PRF2_9HYPH</name>
<sequence length="80" mass="8935">MKTLNLRDAKATFSAVVDAAVHGEPTVVTKHGRPAVMIVPIEEGRRIFPDTKPSFADLLLSMPHELQIERDQTPMREVDL</sequence>
<comment type="function">
    <text evidence="2">Antitoxin component of a type II toxin-antitoxin (TA) system.</text>
</comment>
<evidence type="ECO:0000313" key="3">
    <source>
        <dbReference type="EMBL" id="THV31069.1"/>
    </source>
</evidence>
<dbReference type="InterPro" id="IPR006442">
    <property type="entry name" value="Antitoxin_Phd/YefM"/>
</dbReference>
<dbReference type="Pfam" id="PF02604">
    <property type="entry name" value="PhdYeFM_antitox"/>
    <property type="match status" value="1"/>
</dbReference>
<dbReference type="Proteomes" id="UP000307378">
    <property type="component" value="Unassembled WGS sequence"/>
</dbReference>
<dbReference type="Gene3D" id="3.40.1620.10">
    <property type="entry name" value="YefM-like domain"/>
    <property type="match status" value="1"/>
</dbReference>
<comment type="similarity">
    <text evidence="1 2">Belongs to the phD/YefM antitoxin family.</text>
</comment>